<feature type="region of interest" description="Disordered" evidence="1">
    <location>
        <begin position="62"/>
        <end position="102"/>
    </location>
</feature>
<reference evidence="2" key="1">
    <citation type="submission" date="2019-08" db="EMBL/GenBank/DDBJ databases">
        <authorList>
            <person name="Kucharzyk K."/>
            <person name="Murdoch R.W."/>
            <person name="Higgins S."/>
            <person name="Loffler F."/>
        </authorList>
    </citation>
    <scope>NUCLEOTIDE SEQUENCE</scope>
</reference>
<gene>
    <name evidence="2" type="ORF">SDC9_210235</name>
</gene>
<protein>
    <submittedName>
        <fullName evidence="2">Uncharacterized protein</fullName>
    </submittedName>
</protein>
<sequence length="102" mass="11045">MTHRPEQPGERHVDDDQRGCEKRHLAMQQPEARVDVAREDIEKMVNDRNVIHGESPCPGEAVATASLSSAGSSKLGGIGGRSASVRYSSGPALPEKKRRRSA</sequence>
<comment type="caution">
    <text evidence="2">The sequence shown here is derived from an EMBL/GenBank/DDBJ whole genome shotgun (WGS) entry which is preliminary data.</text>
</comment>
<evidence type="ECO:0000256" key="1">
    <source>
        <dbReference type="SAM" id="MobiDB-lite"/>
    </source>
</evidence>
<proteinExistence type="predicted"/>
<dbReference type="EMBL" id="VSSQ01140570">
    <property type="protein sequence ID" value="MPN62486.1"/>
    <property type="molecule type" value="Genomic_DNA"/>
</dbReference>
<accession>A0A645JGA4</accession>
<evidence type="ECO:0000313" key="2">
    <source>
        <dbReference type="EMBL" id="MPN62486.1"/>
    </source>
</evidence>
<dbReference type="AlphaFoldDB" id="A0A645JGA4"/>
<organism evidence="2">
    <name type="scientific">bioreactor metagenome</name>
    <dbReference type="NCBI Taxonomy" id="1076179"/>
    <lineage>
        <taxon>unclassified sequences</taxon>
        <taxon>metagenomes</taxon>
        <taxon>ecological metagenomes</taxon>
    </lineage>
</organism>
<name>A0A645JGA4_9ZZZZ</name>